<reference evidence="1 2" key="1">
    <citation type="submission" date="2023-07" db="EMBL/GenBank/DDBJ databases">
        <title>Genomic Encyclopedia of Type Strains, Phase IV (KMG-IV): sequencing the most valuable type-strain genomes for metagenomic binning, comparative biology and taxonomic classification.</title>
        <authorList>
            <person name="Goeker M."/>
        </authorList>
    </citation>
    <scope>NUCLEOTIDE SEQUENCE [LARGE SCALE GENOMIC DNA]</scope>
    <source>
        <strain evidence="1 2">DSM 15049</strain>
    </source>
</reference>
<proteinExistence type="predicted"/>
<dbReference type="RefSeq" id="WP_307503827.1">
    <property type="nucleotide sequence ID" value="NZ_BAAACE010000028.1"/>
</dbReference>
<gene>
    <name evidence="1" type="ORF">QOZ92_000940</name>
</gene>
<sequence length="54" mass="5739">MKFIKKPAKKFEEGYCYDCPNLGCFANFSGSCGSDCTTNGSCPSNKGCIVNSGK</sequence>
<keyword evidence="2" id="KW-1185">Reference proteome</keyword>
<evidence type="ECO:0000313" key="1">
    <source>
        <dbReference type="EMBL" id="MDQ0555827.1"/>
    </source>
</evidence>
<evidence type="ECO:0000313" key="2">
    <source>
        <dbReference type="Proteomes" id="UP001232584"/>
    </source>
</evidence>
<protein>
    <submittedName>
        <fullName evidence="1">Cys-rich peptide (Clo7bot family)</fullName>
    </submittedName>
</protein>
<organism evidence="1 2">
    <name type="scientific">Paraclostridium ghonii</name>
    <dbReference type="NCBI Taxonomy" id="29358"/>
    <lineage>
        <taxon>Bacteria</taxon>
        <taxon>Bacillati</taxon>
        <taxon>Bacillota</taxon>
        <taxon>Clostridia</taxon>
        <taxon>Peptostreptococcales</taxon>
        <taxon>Peptostreptococcaceae</taxon>
        <taxon>Paraclostridium</taxon>
    </lineage>
</organism>
<name>A0ABU0MY34_9FIRM</name>
<dbReference type="EMBL" id="JAUSWG010000003">
    <property type="protein sequence ID" value="MDQ0555827.1"/>
    <property type="molecule type" value="Genomic_DNA"/>
</dbReference>
<dbReference type="Proteomes" id="UP001232584">
    <property type="component" value="Unassembled WGS sequence"/>
</dbReference>
<accession>A0ABU0MY34</accession>
<comment type="caution">
    <text evidence="1">The sequence shown here is derived from an EMBL/GenBank/DDBJ whole genome shotgun (WGS) entry which is preliminary data.</text>
</comment>
<dbReference type="PROSITE" id="PS51257">
    <property type="entry name" value="PROKAR_LIPOPROTEIN"/>
    <property type="match status" value="1"/>
</dbReference>